<evidence type="ECO:0000256" key="2">
    <source>
        <dbReference type="SAM" id="Phobius"/>
    </source>
</evidence>
<feature type="transmembrane region" description="Helical" evidence="2">
    <location>
        <begin position="44"/>
        <end position="64"/>
    </location>
</feature>
<organism evidence="3 4">
    <name type="scientific">Citricoccus muralis</name>
    <dbReference type="NCBI Taxonomy" id="169134"/>
    <lineage>
        <taxon>Bacteria</taxon>
        <taxon>Bacillati</taxon>
        <taxon>Actinomycetota</taxon>
        <taxon>Actinomycetes</taxon>
        <taxon>Micrococcales</taxon>
        <taxon>Micrococcaceae</taxon>
        <taxon>Citricoccus</taxon>
    </lineage>
</organism>
<evidence type="ECO:0000256" key="1">
    <source>
        <dbReference type="SAM" id="MobiDB-lite"/>
    </source>
</evidence>
<feature type="region of interest" description="Disordered" evidence="1">
    <location>
        <begin position="1"/>
        <end position="39"/>
    </location>
</feature>
<accession>A0A3D9L9I8</accession>
<dbReference type="Pfam" id="PF14030">
    <property type="entry name" value="DUF4245"/>
    <property type="match status" value="1"/>
</dbReference>
<dbReference type="EMBL" id="QREH01000001">
    <property type="protein sequence ID" value="REE02344.1"/>
    <property type="molecule type" value="Genomic_DNA"/>
</dbReference>
<evidence type="ECO:0000313" key="4">
    <source>
        <dbReference type="Proteomes" id="UP000256727"/>
    </source>
</evidence>
<keyword evidence="2" id="KW-0472">Membrane</keyword>
<dbReference type="RefSeq" id="WP_115930636.1">
    <property type="nucleotide sequence ID" value="NZ_QREH01000001.1"/>
</dbReference>
<protein>
    <submittedName>
        <fullName evidence="3">Uncharacterized protein DUF4245</fullName>
    </submittedName>
</protein>
<dbReference type="Proteomes" id="UP000256727">
    <property type="component" value="Unassembled WGS sequence"/>
</dbReference>
<keyword evidence="2" id="KW-0812">Transmembrane</keyword>
<comment type="caution">
    <text evidence="3">The sequence shown here is derived from an EMBL/GenBank/DDBJ whole genome shotgun (WGS) entry which is preliminary data.</text>
</comment>
<gene>
    <name evidence="3" type="ORF">C8E99_0111</name>
</gene>
<dbReference type="AlphaFoldDB" id="A0A3D9L9I8"/>
<proteinExistence type="predicted"/>
<keyword evidence="4" id="KW-1185">Reference proteome</keyword>
<keyword evidence="2" id="KW-1133">Transmembrane helix</keyword>
<dbReference type="OrthoDB" id="4801970at2"/>
<dbReference type="InterPro" id="IPR025339">
    <property type="entry name" value="DUF4245"/>
</dbReference>
<reference evidence="3 4" key="1">
    <citation type="submission" date="2018-07" db="EMBL/GenBank/DDBJ databases">
        <title>Sequencing the genomes of 1000 actinobacteria strains.</title>
        <authorList>
            <person name="Klenk H.-P."/>
        </authorList>
    </citation>
    <scope>NUCLEOTIDE SEQUENCE [LARGE SCALE GENOMIC DNA]</scope>
    <source>
        <strain evidence="3 4">DSM 14442</strain>
    </source>
</reference>
<evidence type="ECO:0000313" key="3">
    <source>
        <dbReference type="EMBL" id="REE02344.1"/>
    </source>
</evidence>
<name>A0A3D9L9I8_9MICC</name>
<sequence>MTSPQPETDPAAGSADSSVPSPAPGPVPKPRLTQKQAKRAGQSARAMVISVLATLAIALLVVFMNPSSTEETYERTVDVTATAEQASATAGFSAVAPRVPADWNATFARWNGAGVDQVEFWEAGYVTAGDDFAGFKQTVQANPTWLSQQMDNAPLTGTRSVDGTTWDLYEPADGDRHMVTELDGTTILITGSGDLAAMDTLAAAIQDSIHDSAEDN</sequence>
<feature type="compositionally biased region" description="Low complexity" evidence="1">
    <location>
        <begin position="9"/>
        <end position="20"/>
    </location>
</feature>